<organism evidence="6 7">
    <name type="scientific">Staphylococcus nepalensis</name>
    <dbReference type="NCBI Taxonomy" id="214473"/>
    <lineage>
        <taxon>Bacteria</taxon>
        <taxon>Bacillati</taxon>
        <taxon>Bacillota</taxon>
        <taxon>Bacilli</taxon>
        <taxon>Bacillales</taxon>
        <taxon>Staphylococcaceae</taxon>
        <taxon>Staphylococcus</taxon>
    </lineage>
</organism>
<dbReference type="GO" id="GO:0008741">
    <property type="term" value="F:ribulokinase activity"/>
    <property type="evidence" value="ECO:0007669"/>
    <property type="project" value="UniProtKB-EC"/>
</dbReference>
<protein>
    <submittedName>
        <fullName evidence="6">Ribulokinase</fullName>
        <ecNumber evidence="6">2.7.1.16</ecNumber>
        <ecNumber evidence="6">2.7.1.17</ecNumber>
    </submittedName>
</protein>
<dbReference type="Proteomes" id="UP000254412">
    <property type="component" value="Unassembled WGS sequence"/>
</dbReference>
<name>A0A380GK46_9STAP</name>
<dbReference type="EMBL" id="UHDS01000001">
    <property type="protein sequence ID" value="SUM53955.1"/>
    <property type="molecule type" value="Genomic_DNA"/>
</dbReference>
<comment type="similarity">
    <text evidence="1">Belongs to the FGGY kinase family.</text>
</comment>
<dbReference type="InterPro" id="IPR043129">
    <property type="entry name" value="ATPase_NBD"/>
</dbReference>
<feature type="domain" description="Carbohydrate kinase FGGY N-terminal" evidence="4">
    <location>
        <begin position="24"/>
        <end position="249"/>
    </location>
</feature>
<dbReference type="InterPro" id="IPR018485">
    <property type="entry name" value="FGGY_C"/>
</dbReference>
<evidence type="ECO:0000259" key="4">
    <source>
        <dbReference type="Pfam" id="PF00370"/>
    </source>
</evidence>
<dbReference type="Gene3D" id="3.30.420.40">
    <property type="match status" value="2"/>
</dbReference>
<reference evidence="6 7" key="1">
    <citation type="submission" date="2018-06" db="EMBL/GenBank/DDBJ databases">
        <authorList>
            <consortium name="Pathogen Informatics"/>
            <person name="Doyle S."/>
        </authorList>
    </citation>
    <scope>NUCLEOTIDE SEQUENCE [LARGE SCALE GENOMIC DNA]</scope>
    <source>
        <strain evidence="6 7">NCTC13834</strain>
    </source>
</reference>
<dbReference type="EC" id="2.7.1.17" evidence="6"/>
<dbReference type="Pfam" id="PF00370">
    <property type="entry name" value="FGGY_N"/>
    <property type="match status" value="1"/>
</dbReference>
<dbReference type="GO" id="GO:0004856">
    <property type="term" value="F:D-xylulokinase activity"/>
    <property type="evidence" value="ECO:0007669"/>
    <property type="project" value="UniProtKB-EC"/>
</dbReference>
<sequence>MKTVAKGCEKLNNLNMNLSSEDISIGIELGSTRIKTIAIDKNLNTVATGSFEWENEFINGYWTYSINDIWIGLQKSYEDMTQNLKQQYNLTLTKVNAIGISGMMHGYLAFDKNEDLLVPFRTWRNGNTSEAAAILSEKFQFNIPERWSIAHIFQGVLDNERHVRQVEYITTLAGYVHWYLTGEKVLGIGDASGMFPIDINQKNYRPDLINVTNQLFQEHGFNKPIEKILPKVSVSGESGGCLTKEGAKLLDASNKLESGCIMCPPEGDAGTGMVATNTVATNTGNVSAGTSAFSMVVLSQELKDKYPEIDIVTTPNGNEVAMIHTNNCTSDINDWMNLFSEVLKVMGVDFSSDELYGQIFRSSLNSDDNIGGLLSYNYVSGENITNVEQGYPLFVREPNYNFNLANFMKMHLYSAFSTLKIGMDMLKKNESIELEKLIAHGGIFKTKGVAQQVLSSALDNDITVMNTASEGGAWGIAILSYFTSLETMQTLEQFLNEVVFVNIEEETLSPVKQEVDHFNNYVEKMKLGLPIERLFSKHLGGKAYARNIKI</sequence>
<keyword evidence="2 6" id="KW-0808">Transferase</keyword>
<dbReference type="PANTHER" id="PTHR43095:SF5">
    <property type="entry name" value="XYLULOSE KINASE"/>
    <property type="match status" value="1"/>
</dbReference>
<dbReference type="AlphaFoldDB" id="A0A380GK46"/>
<dbReference type="InterPro" id="IPR018484">
    <property type="entry name" value="FGGY_N"/>
</dbReference>
<proteinExistence type="inferred from homology"/>
<keyword evidence="3 6" id="KW-0418">Kinase</keyword>
<evidence type="ECO:0000313" key="6">
    <source>
        <dbReference type="EMBL" id="SUM53955.1"/>
    </source>
</evidence>
<dbReference type="PANTHER" id="PTHR43095">
    <property type="entry name" value="SUGAR KINASE"/>
    <property type="match status" value="1"/>
</dbReference>
<dbReference type="Pfam" id="PF02782">
    <property type="entry name" value="FGGY_C"/>
    <property type="match status" value="1"/>
</dbReference>
<gene>
    <name evidence="6" type="primary">xylB_1</name>
    <name evidence="6" type="ORF">NCTC13834_00238</name>
</gene>
<dbReference type="EC" id="2.7.1.16" evidence="6"/>
<evidence type="ECO:0000256" key="3">
    <source>
        <dbReference type="ARBA" id="ARBA00022777"/>
    </source>
</evidence>
<dbReference type="InterPro" id="IPR050406">
    <property type="entry name" value="FGGY_Carb_Kinase"/>
</dbReference>
<evidence type="ECO:0000256" key="2">
    <source>
        <dbReference type="ARBA" id="ARBA00022679"/>
    </source>
</evidence>
<accession>A0A380GK46</accession>
<feature type="domain" description="Carbohydrate kinase FGGY C-terminal" evidence="5">
    <location>
        <begin position="285"/>
        <end position="480"/>
    </location>
</feature>
<evidence type="ECO:0000256" key="1">
    <source>
        <dbReference type="ARBA" id="ARBA00009156"/>
    </source>
</evidence>
<evidence type="ECO:0000313" key="7">
    <source>
        <dbReference type="Proteomes" id="UP000254412"/>
    </source>
</evidence>
<dbReference type="SUPFAM" id="SSF53067">
    <property type="entry name" value="Actin-like ATPase domain"/>
    <property type="match status" value="2"/>
</dbReference>
<evidence type="ECO:0000259" key="5">
    <source>
        <dbReference type="Pfam" id="PF02782"/>
    </source>
</evidence>
<dbReference type="CDD" id="cd07809">
    <property type="entry name" value="ASKHA_NBD_FGGY_BaXK-like"/>
    <property type="match status" value="1"/>
</dbReference>